<dbReference type="PANTHER" id="PTHR34649:SF1">
    <property type="entry name" value="CILIA- AND FLAGELLA-ASSOCIATED PROTEIN 99"/>
    <property type="match status" value="1"/>
</dbReference>
<accession>A0A154PJP4</accession>
<dbReference type="InterPro" id="IPR039341">
    <property type="entry name" value="CFAP99"/>
</dbReference>
<evidence type="ECO:0000313" key="3">
    <source>
        <dbReference type="Proteomes" id="UP000076502"/>
    </source>
</evidence>
<organism evidence="2 3">
    <name type="scientific">Dufourea novaeangliae</name>
    <name type="common">Sweat bee</name>
    <dbReference type="NCBI Taxonomy" id="178035"/>
    <lineage>
        <taxon>Eukaryota</taxon>
        <taxon>Metazoa</taxon>
        <taxon>Ecdysozoa</taxon>
        <taxon>Arthropoda</taxon>
        <taxon>Hexapoda</taxon>
        <taxon>Insecta</taxon>
        <taxon>Pterygota</taxon>
        <taxon>Neoptera</taxon>
        <taxon>Endopterygota</taxon>
        <taxon>Hymenoptera</taxon>
        <taxon>Apocrita</taxon>
        <taxon>Aculeata</taxon>
        <taxon>Apoidea</taxon>
        <taxon>Anthophila</taxon>
        <taxon>Halictidae</taxon>
        <taxon>Rophitinae</taxon>
        <taxon>Dufourea</taxon>
    </lineage>
</organism>
<dbReference type="STRING" id="178035.A0A154PJP4"/>
<proteinExistence type="predicted"/>
<evidence type="ECO:0000313" key="2">
    <source>
        <dbReference type="EMBL" id="KZC12086.1"/>
    </source>
</evidence>
<feature type="region of interest" description="Disordered" evidence="1">
    <location>
        <begin position="287"/>
        <end position="306"/>
    </location>
</feature>
<dbReference type="EMBL" id="KQ434938">
    <property type="protein sequence ID" value="KZC12086.1"/>
    <property type="molecule type" value="Genomic_DNA"/>
</dbReference>
<sequence length="556" mass="65204">MLDIYKATKNLYGPDQFCIMLFAGEEPTERCQIIYNTIESYCSHPEEFKVLPASIQAIIVDLFMNIIRYKNFLEGVSKDLLLKRRRRNYDRLTETMETPNLFYQIGCQEFEEEFVERKLVLPLLEATPCLENLRDHLKAEIRQMLPPKKKITIPIFMNVLNRPNRRANGPPVTPEDLVVERFARKVPLTNYLKPLTDRKLELLRAANRSQAMKLLNDANKHAPTCLQRVKRPIKTTEKEKPEAIFVKKTKVPTFKPVEVKQTAASILRECARVISDEEKEIRKLKKLAEGGHDPSSISRLEEEQRKREREKELSKIQEKHLLALISREGAFIAKQSLLDDVKQHAESVRKEKQELYEKLEKWREQHNKEMAEIVERCREIEQGSRDAFNAMVDEKRQKAAEVSQESRQLKAQMMKQREAETRRKIKLIQEIKTIQSLRSLPCKEFDPTESSGLGLLCEMSLAELKERLFWMKMKLNEEIENRKVIVHRERERQKNMIRDTQRALENYKANKRAVTSSKSQRPSTSTASSPEVDALRQQLEERRALRLQKETALRSK</sequence>
<dbReference type="Proteomes" id="UP000076502">
    <property type="component" value="Unassembled WGS sequence"/>
</dbReference>
<evidence type="ECO:0000256" key="1">
    <source>
        <dbReference type="SAM" id="MobiDB-lite"/>
    </source>
</evidence>
<gene>
    <name evidence="2" type="ORF">WN55_03167</name>
</gene>
<feature type="region of interest" description="Disordered" evidence="1">
    <location>
        <begin position="505"/>
        <end position="539"/>
    </location>
</feature>
<dbReference type="PANTHER" id="PTHR34649">
    <property type="entry name" value="CILIA- AND FLAGELLA-ASSOCIATED PROTEIN 99"/>
    <property type="match status" value="1"/>
</dbReference>
<name>A0A154PJP4_DUFNO</name>
<dbReference type="AlphaFoldDB" id="A0A154PJP4"/>
<reference evidence="2 3" key="1">
    <citation type="submission" date="2015-07" db="EMBL/GenBank/DDBJ databases">
        <title>The genome of Dufourea novaeangliae.</title>
        <authorList>
            <person name="Pan H."/>
            <person name="Kapheim K."/>
        </authorList>
    </citation>
    <scope>NUCLEOTIDE SEQUENCE [LARGE SCALE GENOMIC DNA]</scope>
    <source>
        <strain evidence="2">0120121106</strain>
        <tissue evidence="2">Whole body</tissue>
    </source>
</reference>
<feature type="compositionally biased region" description="Polar residues" evidence="1">
    <location>
        <begin position="513"/>
        <end position="529"/>
    </location>
</feature>
<keyword evidence="3" id="KW-1185">Reference proteome</keyword>
<protein>
    <submittedName>
        <fullName evidence="2">Uncharacterized protein</fullName>
    </submittedName>
</protein>